<keyword evidence="2 5" id="KW-0808">Transferase</keyword>
<dbReference type="CDD" id="cd04186">
    <property type="entry name" value="GT_2_like_c"/>
    <property type="match status" value="1"/>
</dbReference>
<evidence type="ECO:0000256" key="1">
    <source>
        <dbReference type="ARBA" id="ARBA00022676"/>
    </source>
</evidence>
<dbReference type="EMBL" id="FNWJ01000001">
    <property type="protein sequence ID" value="SEH10281.1"/>
    <property type="molecule type" value="Genomic_DNA"/>
</dbReference>
<sequence length="705" mass="77809">MRRDRRAVGKVVINARAAARLHVGGVERVASEMASRLPRLRPERYRVLQPPASWAHRRGHLWEQLYLPLAAGPGALIYCPANLAPVVSRRNVLVVHDLAPLRHPDWYSSVYSAYQRVMLPLLARRALHVVTPSEFSRRELIEELGLRPDRITVVPNGVDERFGPHARDPAVRAQFGLERPFVLVVGTRIARKNLGALELSAERLRALGVDLVAAGSGRHYMRPGRIPAIRALGYVDDRYLPALYAEAAAFVLPSLYEGFGIPILEAMASGTPVVCSNRSALPETCGDAALLVDPTDAEQLADGLLRVLTDEDLRATLVRRGLARARQFSWERAARLTDALIDGLLAEALPAPASPAVRSTPGSPREGRAGLRPDLLSVVVINCNRRDLLERCLASLVEACRRTPIATELVVVDNGSRDGSRELVRSRFPSAKLLELERNEGFAGGMAHALAAVEGEWVAVFNNDTTVAPDALRLMLEAARSAPDVGAVAAQMRFADRPGLVNSAGMEMDRLGVAEDRLVGRPIDDPEVARPAEVFGATGGAALFRRRMLEEVGGFDPSYFAFFEDADLAWRARARGWRALYEPRAVVIHHHSATARHGSPQKLYLVGRNRVRTLAKNAPASLLLRSLPGILLYDLSYVAYAAIVLRSLAPLRGRLAGLREWRRYRRAGAPYRGRVRLRRPLGIRRALERHHTWQREPGRPVVHRG</sequence>
<dbReference type="InterPro" id="IPR029044">
    <property type="entry name" value="Nucleotide-diphossugar_trans"/>
</dbReference>
<dbReference type="RefSeq" id="WP_177169217.1">
    <property type="nucleotide sequence ID" value="NZ_FNWJ01000001.1"/>
</dbReference>
<dbReference type="InterPro" id="IPR001173">
    <property type="entry name" value="Glyco_trans_2-like"/>
</dbReference>
<gene>
    <name evidence="5" type="ORF">SAMN02745716_0130</name>
</gene>
<dbReference type="Pfam" id="PF13692">
    <property type="entry name" value="Glyco_trans_1_4"/>
    <property type="match status" value="1"/>
</dbReference>
<dbReference type="Pfam" id="PF13439">
    <property type="entry name" value="Glyco_transf_4"/>
    <property type="match status" value="1"/>
</dbReference>
<dbReference type="SUPFAM" id="SSF53448">
    <property type="entry name" value="Nucleotide-diphospho-sugar transferases"/>
    <property type="match status" value="1"/>
</dbReference>
<evidence type="ECO:0000259" key="4">
    <source>
        <dbReference type="Pfam" id="PF13439"/>
    </source>
</evidence>
<dbReference type="Gene3D" id="3.40.50.2000">
    <property type="entry name" value="Glycogen Phosphorylase B"/>
    <property type="match status" value="2"/>
</dbReference>
<accession>A0A1H6FHH3</accession>
<dbReference type="Pfam" id="PF00535">
    <property type="entry name" value="Glycos_transf_2"/>
    <property type="match status" value="1"/>
</dbReference>
<reference evidence="6" key="1">
    <citation type="submission" date="2016-10" db="EMBL/GenBank/DDBJ databases">
        <authorList>
            <person name="Varghese N."/>
            <person name="Submissions S."/>
        </authorList>
    </citation>
    <scope>NUCLEOTIDE SEQUENCE [LARGE SCALE GENOMIC DNA]</scope>
    <source>
        <strain evidence="6">ATCC 35263</strain>
    </source>
</reference>
<feature type="domain" description="Glycosyltransferase subfamily 4-like N-terminal" evidence="4">
    <location>
        <begin position="70"/>
        <end position="160"/>
    </location>
</feature>
<dbReference type="STRING" id="29539.SAMN02745716_0130"/>
<dbReference type="GO" id="GO:0016757">
    <property type="term" value="F:glycosyltransferase activity"/>
    <property type="evidence" value="ECO:0007669"/>
    <property type="project" value="UniProtKB-KW"/>
</dbReference>
<organism evidence="5 6">
    <name type="scientific">Thermoleophilum album</name>
    <dbReference type="NCBI Taxonomy" id="29539"/>
    <lineage>
        <taxon>Bacteria</taxon>
        <taxon>Bacillati</taxon>
        <taxon>Actinomycetota</taxon>
        <taxon>Thermoleophilia</taxon>
        <taxon>Thermoleophilales</taxon>
        <taxon>Thermoleophilaceae</taxon>
        <taxon>Thermoleophilum</taxon>
    </lineage>
</organism>
<dbReference type="Gene3D" id="3.90.550.10">
    <property type="entry name" value="Spore Coat Polysaccharide Biosynthesis Protein SpsA, Chain A"/>
    <property type="match status" value="1"/>
</dbReference>
<dbReference type="PANTHER" id="PTHR46401">
    <property type="entry name" value="GLYCOSYLTRANSFERASE WBBK-RELATED"/>
    <property type="match status" value="1"/>
</dbReference>
<evidence type="ECO:0000313" key="5">
    <source>
        <dbReference type="EMBL" id="SEH10281.1"/>
    </source>
</evidence>
<dbReference type="Proteomes" id="UP000222056">
    <property type="component" value="Unassembled WGS sequence"/>
</dbReference>
<name>A0A1H6FHH3_THEAL</name>
<dbReference type="CDD" id="cd03809">
    <property type="entry name" value="GT4_MtfB-like"/>
    <property type="match status" value="1"/>
</dbReference>
<dbReference type="AlphaFoldDB" id="A0A1H6FHH3"/>
<keyword evidence="1" id="KW-0328">Glycosyltransferase</keyword>
<evidence type="ECO:0000313" key="6">
    <source>
        <dbReference type="Proteomes" id="UP000222056"/>
    </source>
</evidence>
<feature type="domain" description="Glycosyltransferase 2-like" evidence="3">
    <location>
        <begin position="377"/>
        <end position="552"/>
    </location>
</feature>
<proteinExistence type="predicted"/>
<keyword evidence="6" id="KW-1185">Reference proteome</keyword>
<dbReference type="GO" id="GO:0009103">
    <property type="term" value="P:lipopolysaccharide biosynthetic process"/>
    <property type="evidence" value="ECO:0007669"/>
    <property type="project" value="TreeGrafter"/>
</dbReference>
<protein>
    <submittedName>
        <fullName evidence="5">Glycosyltransferase, GT2 family</fullName>
    </submittedName>
</protein>
<dbReference type="InterPro" id="IPR028098">
    <property type="entry name" value="Glyco_trans_4-like_N"/>
</dbReference>
<evidence type="ECO:0000259" key="3">
    <source>
        <dbReference type="Pfam" id="PF00535"/>
    </source>
</evidence>
<evidence type="ECO:0000256" key="2">
    <source>
        <dbReference type="ARBA" id="ARBA00022679"/>
    </source>
</evidence>
<dbReference type="SUPFAM" id="SSF53756">
    <property type="entry name" value="UDP-Glycosyltransferase/glycogen phosphorylase"/>
    <property type="match status" value="1"/>
</dbReference>
<dbReference type="PANTHER" id="PTHR46401:SF2">
    <property type="entry name" value="GLYCOSYLTRANSFERASE WBBK-RELATED"/>
    <property type="match status" value="1"/>
</dbReference>